<reference evidence="1 2" key="1">
    <citation type="submission" date="2023-09" db="EMBL/GenBank/DDBJ databases">
        <title>Xinfangfangia sedmenti sp. nov., isolated the sedment.</title>
        <authorList>
            <person name="Xu L."/>
        </authorList>
    </citation>
    <scope>NUCLEOTIDE SEQUENCE [LARGE SCALE GENOMIC DNA]</scope>
    <source>
        <strain evidence="1 2">LG-4</strain>
    </source>
</reference>
<evidence type="ECO:0000313" key="2">
    <source>
        <dbReference type="Proteomes" id="UP001247754"/>
    </source>
</evidence>
<comment type="caution">
    <text evidence="1">The sequence shown here is derived from an EMBL/GenBank/DDBJ whole genome shotgun (WGS) entry which is preliminary data.</text>
</comment>
<dbReference type="RefSeq" id="WP_310456442.1">
    <property type="nucleotide sequence ID" value="NZ_JAVKPH010000005.1"/>
</dbReference>
<dbReference type="Proteomes" id="UP001247754">
    <property type="component" value="Unassembled WGS sequence"/>
</dbReference>
<protein>
    <submittedName>
        <fullName evidence="1">Uncharacterized protein</fullName>
    </submittedName>
</protein>
<organism evidence="1 2">
    <name type="scientific">Ruixingdingia sedimenti</name>
    <dbReference type="NCBI Taxonomy" id="3073604"/>
    <lineage>
        <taxon>Bacteria</taxon>
        <taxon>Pseudomonadati</taxon>
        <taxon>Pseudomonadota</taxon>
        <taxon>Alphaproteobacteria</taxon>
        <taxon>Rhodobacterales</taxon>
        <taxon>Paracoccaceae</taxon>
        <taxon>Ruixingdingia</taxon>
    </lineage>
</organism>
<proteinExistence type="predicted"/>
<gene>
    <name evidence="1" type="ORF">RGD00_06240</name>
</gene>
<name>A0ABU1F5P6_9RHOB</name>
<sequence length="66" mass="7040">MLRSMGKESYLLSHDVVARLVAEGVIDGPPNSKRAQAAVQAAFTRRRADSGQSLTTISRVLAQSIG</sequence>
<keyword evidence="2" id="KW-1185">Reference proteome</keyword>
<accession>A0ABU1F5P6</accession>
<evidence type="ECO:0000313" key="1">
    <source>
        <dbReference type="EMBL" id="MDR5652192.1"/>
    </source>
</evidence>
<dbReference type="EMBL" id="JAVKPH010000005">
    <property type="protein sequence ID" value="MDR5652192.1"/>
    <property type="molecule type" value="Genomic_DNA"/>
</dbReference>